<feature type="compositionally biased region" description="Basic and acidic residues" evidence="1">
    <location>
        <begin position="101"/>
        <end position="117"/>
    </location>
</feature>
<dbReference type="Gene3D" id="1.25.10.10">
    <property type="entry name" value="Leucine-rich Repeat Variant"/>
    <property type="match status" value="1"/>
</dbReference>
<evidence type="ECO:0000256" key="1">
    <source>
        <dbReference type="SAM" id="MobiDB-lite"/>
    </source>
</evidence>
<keyword evidence="3" id="KW-1185">Reference proteome</keyword>
<sequence>MAMIVSGSRDVEAAETLGALAARSSEAERSIVGALAEGLEGARSVTFASGARSRLAQALGEIPGSAAPALLRRLAGDPDPAVARVATYLVGLRGAGNIEEPGGKRSGTEKPDAPPRD</sequence>
<evidence type="ECO:0008006" key="4">
    <source>
        <dbReference type="Google" id="ProtNLM"/>
    </source>
</evidence>
<reference evidence="2" key="1">
    <citation type="submission" date="2020-12" db="EMBL/GenBank/DDBJ databases">
        <title>Leucobacter sp. CAS1, isolated from Chromium sludge.</title>
        <authorList>
            <person name="Xu Z."/>
        </authorList>
    </citation>
    <scope>NUCLEOTIDE SEQUENCE</scope>
    <source>
        <strain evidence="2">CSA1</strain>
    </source>
</reference>
<gene>
    <name evidence="2" type="ORF">JD276_12400</name>
</gene>
<protein>
    <recommendedName>
        <fullName evidence="4">HEAT repeat domain-containing protein</fullName>
    </recommendedName>
</protein>
<dbReference type="InterPro" id="IPR011989">
    <property type="entry name" value="ARM-like"/>
</dbReference>
<organism evidence="2 3">
    <name type="scientific">Leucobacter chromiisoli</name>
    <dbReference type="NCBI Taxonomy" id="2796471"/>
    <lineage>
        <taxon>Bacteria</taxon>
        <taxon>Bacillati</taxon>
        <taxon>Actinomycetota</taxon>
        <taxon>Actinomycetes</taxon>
        <taxon>Micrococcales</taxon>
        <taxon>Microbacteriaceae</taxon>
        <taxon>Leucobacter</taxon>
    </lineage>
</organism>
<dbReference type="Proteomes" id="UP000608530">
    <property type="component" value="Unassembled WGS sequence"/>
</dbReference>
<comment type="caution">
    <text evidence="2">The sequence shown here is derived from an EMBL/GenBank/DDBJ whole genome shotgun (WGS) entry which is preliminary data.</text>
</comment>
<dbReference type="AlphaFoldDB" id="A0A934Q7S4"/>
<dbReference type="EMBL" id="JAEHOH010000017">
    <property type="protein sequence ID" value="MBK0419835.1"/>
    <property type="molecule type" value="Genomic_DNA"/>
</dbReference>
<dbReference type="RefSeq" id="WP_200115973.1">
    <property type="nucleotide sequence ID" value="NZ_JAEHOH010000017.1"/>
</dbReference>
<proteinExistence type="predicted"/>
<feature type="region of interest" description="Disordered" evidence="1">
    <location>
        <begin position="95"/>
        <end position="117"/>
    </location>
</feature>
<evidence type="ECO:0000313" key="2">
    <source>
        <dbReference type="EMBL" id="MBK0419835.1"/>
    </source>
</evidence>
<name>A0A934Q7S4_9MICO</name>
<evidence type="ECO:0000313" key="3">
    <source>
        <dbReference type="Proteomes" id="UP000608530"/>
    </source>
</evidence>
<accession>A0A934Q7S4</accession>